<dbReference type="RefSeq" id="WP_125073294.1">
    <property type="nucleotide sequence ID" value="NZ_QWZQ01000061.1"/>
</dbReference>
<sequence length="230" mass="25531">MEIVDHGLSWLWRTVVMIGLIGGVLVPPMLLRLINQLKGDPSMLGWRIALVGLYFIVFGVVILAAASVTRHYTGEYQLKRLQRRDWGLIFGGYLVIIILESGFEVVNRLFYHQTQTANNAAIENLMGGSQLALWMMGLSAIFITPVVEELVFRGALTNLFFKRTVFKILLSGLVFGSLHSSSTLPSFLIYVVMGLILATVYRCSGKIKASIVLHFVINAAAISLMILQLT</sequence>
<dbReference type="OrthoDB" id="8607342at2"/>
<dbReference type="PANTHER" id="PTHR36435">
    <property type="entry name" value="SLR1288 PROTEIN"/>
    <property type="match status" value="1"/>
</dbReference>
<dbReference type="Proteomes" id="UP000283633">
    <property type="component" value="Unassembled WGS sequence"/>
</dbReference>
<dbReference type="GO" id="GO:0006508">
    <property type="term" value="P:proteolysis"/>
    <property type="evidence" value="ECO:0007669"/>
    <property type="project" value="UniProtKB-KW"/>
</dbReference>
<dbReference type="InterPro" id="IPR003675">
    <property type="entry name" value="Rce1/LyrA-like_dom"/>
</dbReference>
<dbReference type="EMBL" id="QWZQ01000061">
    <property type="protein sequence ID" value="RRK09376.1"/>
    <property type="molecule type" value="Genomic_DNA"/>
</dbReference>
<feature type="transmembrane region" description="Helical" evidence="2">
    <location>
        <begin position="86"/>
        <end position="111"/>
    </location>
</feature>
<feature type="transmembrane region" description="Helical" evidence="2">
    <location>
        <begin position="46"/>
        <end position="66"/>
    </location>
</feature>
<dbReference type="InterPro" id="IPR052710">
    <property type="entry name" value="CAAX_protease"/>
</dbReference>
<feature type="transmembrane region" description="Helical" evidence="2">
    <location>
        <begin position="12"/>
        <end position="34"/>
    </location>
</feature>
<evidence type="ECO:0000256" key="1">
    <source>
        <dbReference type="ARBA" id="ARBA00009067"/>
    </source>
</evidence>
<evidence type="ECO:0000313" key="5">
    <source>
        <dbReference type="Proteomes" id="UP000283633"/>
    </source>
</evidence>
<dbReference type="PANTHER" id="PTHR36435:SF1">
    <property type="entry name" value="CAAX AMINO TERMINAL PROTEASE FAMILY PROTEIN"/>
    <property type="match status" value="1"/>
</dbReference>
<organism evidence="4 5">
    <name type="scientific">Lactiplantibacillus garii</name>
    <dbReference type="NCBI Taxonomy" id="2306423"/>
    <lineage>
        <taxon>Bacteria</taxon>
        <taxon>Bacillati</taxon>
        <taxon>Bacillota</taxon>
        <taxon>Bacilli</taxon>
        <taxon>Lactobacillales</taxon>
        <taxon>Lactobacillaceae</taxon>
        <taxon>Lactiplantibacillus</taxon>
    </lineage>
</organism>
<keyword evidence="2" id="KW-0812">Transmembrane</keyword>
<keyword evidence="4" id="KW-0645">Protease</keyword>
<keyword evidence="2" id="KW-1133">Transmembrane helix</keyword>
<evidence type="ECO:0000313" key="4">
    <source>
        <dbReference type="EMBL" id="RRK09376.1"/>
    </source>
</evidence>
<feature type="transmembrane region" description="Helical" evidence="2">
    <location>
        <begin position="164"/>
        <end position="181"/>
    </location>
</feature>
<dbReference type="GO" id="GO:0008237">
    <property type="term" value="F:metallopeptidase activity"/>
    <property type="evidence" value="ECO:0007669"/>
    <property type="project" value="UniProtKB-KW"/>
</dbReference>
<keyword evidence="4" id="KW-0482">Metalloprotease</keyword>
<name>A0A3R8J583_9LACO</name>
<proteinExistence type="inferred from homology"/>
<evidence type="ECO:0000259" key="3">
    <source>
        <dbReference type="Pfam" id="PF02517"/>
    </source>
</evidence>
<reference evidence="4 5" key="1">
    <citation type="submission" date="2018-08" db="EMBL/GenBank/DDBJ databases">
        <title>Genome Lactobacillus garii FI11369.</title>
        <authorList>
            <person name="Diaz M."/>
            <person name="Narbad A."/>
        </authorList>
    </citation>
    <scope>NUCLEOTIDE SEQUENCE [LARGE SCALE GENOMIC DNA]</scope>
    <source>
        <strain evidence="4 5">FI11369</strain>
    </source>
</reference>
<dbReference type="AlphaFoldDB" id="A0A3R8J583"/>
<comment type="caution">
    <text evidence="4">The sequence shown here is derived from an EMBL/GenBank/DDBJ whole genome shotgun (WGS) entry which is preliminary data.</text>
</comment>
<keyword evidence="4" id="KW-0378">Hydrolase</keyword>
<keyword evidence="5" id="KW-1185">Reference proteome</keyword>
<keyword evidence="2" id="KW-0472">Membrane</keyword>
<comment type="similarity">
    <text evidence="1">Belongs to the UPF0177 family.</text>
</comment>
<feature type="transmembrane region" description="Helical" evidence="2">
    <location>
        <begin position="187"/>
        <end position="204"/>
    </location>
</feature>
<dbReference type="GO" id="GO:0080120">
    <property type="term" value="P:CAAX-box protein maturation"/>
    <property type="evidence" value="ECO:0007669"/>
    <property type="project" value="UniProtKB-ARBA"/>
</dbReference>
<dbReference type="Pfam" id="PF02517">
    <property type="entry name" value="Rce1-like"/>
    <property type="match status" value="1"/>
</dbReference>
<feature type="transmembrane region" description="Helical" evidence="2">
    <location>
        <begin position="131"/>
        <end position="152"/>
    </location>
</feature>
<protein>
    <submittedName>
        <fullName evidence="4">CPBP family intramembrane metalloprotease</fullName>
    </submittedName>
</protein>
<feature type="domain" description="CAAX prenyl protease 2/Lysostaphin resistance protein A-like" evidence="3">
    <location>
        <begin position="132"/>
        <end position="219"/>
    </location>
</feature>
<evidence type="ECO:0000256" key="2">
    <source>
        <dbReference type="SAM" id="Phobius"/>
    </source>
</evidence>
<dbReference type="GO" id="GO:0004175">
    <property type="term" value="F:endopeptidase activity"/>
    <property type="evidence" value="ECO:0007669"/>
    <property type="project" value="UniProtKB-ARBA"/>
</dbReference>
<feature type="transmembrane region" description="Helical" evidence="2">
    <location>
        <begin position="211"/>
        <end position="229"/>
    </location>
</feature>
<accession>A0A3R8J583</accession>
<gene>
    <name evidence="4" type="ORF">D1831_13035</name>
</gene>